<organism evidence="9 10">
    <name type="scientific">Cephalotrichum gorgonifer</name>
    <dbReference type="NCBI Taxonomy" id="2041049"/>
    <lineage>
        <taxon>Eukaryota</taxon>
        <taxon>Fungi</taxon>
        <taxon>Dikarya</taxon>
        <taxon>Ascomycota</taxon>
        <taxon>Pezizomycotina</taxon>
        <taxon>Sordariomycetes</taxon>
        <taxon>Hypocreomycetidae</taxon>
        <taxon>Microascales</taxon>
        <taxon>Microascaceae</taxon>
        <taxon>Cephalotrichum</taxon>
    </lineage>
</organism>
<evidence type="ECO:0000256" key="7">
    <source>
        <dbReference type="SAM" id="Phobius"/>
    </source>
</evidence>
<dbReference type="Proteomes" id="UP001187682">
    <property type="component" value="Unassembled WGS sequence"/>
</dbReference>
<dbReference type="AlphaFoldDB" id="A0AAE8SZS9"/>
<feature type="transmembrane region" description="Helical" evidence="7">
    <location>
        <begin position="185"/>
        <end position="205"/>
    </location>
</feature>
<evidence type="ECO:0000256" key="4">
    <source>
        <dbReference type="ARBA" id="ARBA00023136"/>
    </source>
</evidence>
<evidence type="ECO:0000313" key="10">
    <source>
        <dbReference type="Proteomes" id="UP001187682"/>
    </source>
</evidence>
<evidence type="ECO:0000256" key="2">
    <source>
        <dbReference type="ARBA" id="ARBA00022692"/>
    </source>
</evidence>
<feature type="transmembrane region" description="Helical" evidence="7">
    <location>
        <begin position="305"/>
        <end position="325"/>
    </location>
</feature>
<reference evidence="9" key="1">
    <citation type="submission" date="2018-03" db="EMBL/GenBank/DDBJ databases">
        <authorList>
            <person name="Guldener U."/>
        </authorList>
    </citation>
    <scope>NUCLEOTIDE SEQUENCE</scope>
</reference>
<dbReference type="InterPro" id="IPR052337">
    <property type="entry name" value="SAT4-like"/>
</dbReference>
<feature type="compositionally biased region" description="Basic and acidic residues" evidence="6">
    <location>
        <begin position="381"/>
        <end position="390"/>
    </location>
</feature>
<feature type="compositionally biased region" description="Polar residues" evidence="6">
    <location>
        <begin position="405"/>
        <end position="423"/>
    </location>
</feature>
<comment type="caution">
    <text evidence="9">The sequence shown here is derived from an EMBL/GenBank/DDBJ whole genome shotgun (WGS) entry which is preliminary data.</text>
</comment>
<evidence type="ECO:0000256" key="1">
    <source>
        <dbReference type="ARBA" id="ARBA00004141"/>
    </source>
</evidence>
<dbReference type="Pfam" id="PF20684">
    <property type="entry name" value="Fung_rhodopsin"/>
    <property type="match status" value="1"/>
</dbReference>
<name>A0AAE8SZS9_9PEZI</name>
<keyword evidence="3 7" id="KW-1133">Transmembrane helix</keyword>
<evidence type="ECO:0000256" key="6">
    <source>
        <dbReference type="SAM" id="MobiDB-lite"/>
    </source>
</evidence>
<sequence>MAAVDNILIRHIPDCAASLPQSNSARPTCPPRRCESVFPGVCLHNATCSATDLDCLCGIAWNSPILNGCSATSCDIADGLATINGTATACGIQPSPQTPALLASTIVLGAVAILCIGVRLLGRPKARSQWLQKADDWMMACNVVFVAGMIACTSLAHGYGYGKDTWTLATRDIRAVNILIYNLELLYTFILHLTKLSILYFYLQFFPCTVFPRVRTAIYVTIGLVVASGISFTMAVVFQCTPAYALWDIFNDDIPMSDRRSWRCINYNVYGYTGATINLLFDFWLMALPMPELIKLTLPMRKKIAVCFMFTVGGFVTFITIPRIFYMNHFDQTQNAMHDLLWVSFWGHVECLSSVILACIPSICIVLVRIYRRRGSSAELPGHHSPECHSPRSRAHGPRHMMESGASNESEAATGSEMTTIESRSWVDHRDGSTVSLKLPIVMTSI</sequence>
<keyword evidence="2 7" id="KW-0812">Transmembrane</keyword>
<feature type="transmembrane region" description="Helical" evidence="7">
    <location>
        <begin position="100"/>
        <end position="122"/>
    </location>
</feature>
<evidence type="ECO:0000256" key="5">
    <source>
        <dbReference type="ARBA" id="ARBA00038359"/>
    </source>
</evidence>
<dbReference type="PANTHER" id="PTHR33048:SF160">
    <property type="entry name" value="SAT4 FAMILY MEMBRANE PROTEIN"/>
    <property type="match status" value="1"/>
</dbReference>
<accession>A0AAE8SZS9</accession>
<evidence type="ECO:0000256" key="3">
    <source>
        <dbReference type="ARBA" id="ARBA00022989"/>
    </source>
</evidence>
<dbReference type="InterPro" id="IPR049326">
    <property type="entry name" value="Rhodopsin_dom_fungi"/>
</dbReference>
<comment type="similarity">
    <text evidence="5">Belongs to the SAT4 family.</text>
</comment>
<evidence type="ECO:0000259" key="8">
    <source>
        <dbReference type="Pfam" id="PF20684"/>
    </source>
</evidence>
<dbReference type="GO" id="GO:0016020">
    <property type="term" value="C:membrane"/>
    <property type="evidence" value="ECO:0007669"/>
    <property type="project" value="UniProtKB-SubCell"/>
</dbReference>
<feature type="region of interest" description="Disordered" evidence="6">
    <location>
        <begin position="377"/>
        <end position="427"/>
    </location>
</feature>
<feature type="transmembrane region" description="Helical" evidence="7">
    <location>
        <begin position="217"/>
        <end position="247"/>
    </location>
</feature>
<evidence type="ECO:0000313" key="9">
    <source>
        <dbReference type="EMBL" id="SPO07274.1"/>
    </source>
</evidence>
<dbReference type="EMBL" id="ONZQ02000019">
    <property type="protein sequence ID" value="SPO07274.1"/>
    <property type="molecule type" value="Genomic_DNA"/>
</dbReference>
<feature type="domain" description="Rhodopsin" evidence="8">
    <location>
        <begin position="132"/>
        <end position="367"/>
    </location>
</feature>
<proteinExistence type="inferred from homology"/>
<keyword evidence="4 7" id="KW-0472">Membrane</keyword>
<dbReference type="PANTHER" id="PTHR33048">
    <property type="entry name" value="PTH11-LIKE INTEGRAL MEMBRANE PROTEIN (AFU_ORTHOLOGUE AFUA_5G11245)"/>
    <property type="match status" value="1"/>
</dbReference>
<feature type="transmembrane region" description="Helical" evidence="7">
    <location>
        <begin position="143"/>
        <end position="162"/>
    </location>
</feature>
<feature type="transmembrane region" description="Helical" evidence="7">
    <location>
        <begin position="345"/>
        <end position="368"/>
    </location>
</feature>
<keyword evidence="10" id="KW-1185">Reference proteome</keyword>
<protein>
    <recommendedName>
        <fullName evidence="8">Rhodopsin domain-containing protein</fullName>
    </recommendedName>
</protein>
<comment type="subcellular location">
    <subcellularLocation>
        <location evidence="1">Membrane</location>
        <topology evidence="1">Multi-pass membrane protein</topology>
    </subcellularLocation>
</comment>
<gene>
    <name evidence="9" type="ORF">DNG_09968</name>
</gene>